<dbReference type="SUPFAM" id="SSF55874">
    <property type="entry name" value="ATPase domain of HSP90 chaperone/DNA topoisomerase II/histidine kinase"/>
    <property type="match status" value="1"/>
</dbReference>
<organism evidence="3 4">
    <name type="scientific">Petrachloros mirabilis ULC683</name>
    <dbReference type="NCBI Taxonomy" id="2781853"/>
    <lineage>
        <taxon>Bacteria</taxon>
        <taxon>Bacillati</taxon>
        <taxon>Cyanobacteriota</taxon>
        <taxon>Cyanophyceae</taxon>
        <taxon>Synechococcales</taxon>
        <taxon>Petrachlorosaceae</taxon>
        <taxon>Petrachloros</taxon>
        <taxon>Petrachloros mirabilis</taxon>
    </lineage>
</organism>
<keyword evidence="1" id="KW-0812">Transmembrane</keyword>
<evidence type="ECO:0000313" key="3">
    <source>
        <dbReference type="EMBL" id="NCJ08163.1"/>
    </source>
</evidence>
<feature type="transmembrane region" description="Helical" evidence="1">
    <location>
        <begin position="330"/>
        <end position="347"/>
    </location>
</feature>
<dbReference type="Gene3D" id="3.30.565.10">
    <property type="entry name" value="Histidine kinase-like ATPase, C-terminal domain"/>
    <property type="match status" value="1"/>
</dbReference>
<reference evidence="3" key="1">
    <citation type="submission" date="2019-12" db="EMBL/GenBank/DDBJ databases">
        <title>High-Quality draft genome sequences of three cyanobacteria isolated from the limestone walls of the Old Cathedral of Coimbra.</title>
        <authorList>
            <person name="Tiago I."/>
            <person name="Soares F."/>
            <person name="Portugal A."/>
        </authorList>
    </citation>
    <scope>NUCLEOTIDE SEQUENCE [LARGE SCALE GENOMIC DNA]</scope>
    <source>
        <strain evidence="3">C</strain>
    </source>
</reference>
<proteinExistence type="predicted"/>
<dbReference type="InterPro" id="IPR007890">
    <property type="entry name" value="CHASE2"/>
</dbReference>
<protein>
    <submittedName>
        <fullName evidence="3">CHASE2 domain-containing protein</fullName>
    </submittedName>
</protein>
<name>A0A8K2A0E0_9CYAN</name>
<dbReference type="SMART" id="SM01080">
    <property type="entry name" value="CHASE2"/>
    <property type="match status" value="1"/>
</dbReference>
<dbReference type="InterPro" id="IPR036890">
    <property type="entry name" value="HATPase_C_sf"/>
</dbReference>
<gene>
    <name evidence="3" type="ORF">GS597_16940</name>
</gene>
<keyword evidence="4" id="KW-1185">Reference proteome</keyword>
<evidence type="ECO:0000259" key="2">
    <source>
        <dbReference type="SMART" id="SM01080"/>
    </source>
</evidence>
<comment type="caution">
    <text evidence="3">The sequence shown here is derived from an EMBL/GenBank/DDBJ whole genome shotgun (WGS) entry which is preliminary data.</text>
</comment>
<keyword evidence="1" id="KW-0472">Membrane</keyword>
<sequence>MPPGYRGMLRPWFRWVLPGLGLIGLVIATRLTGSLQFLEWVAFDLALKLRLDEPTDERIVIVGIGEADLAEIGTFPIPDQEIANLIRNLQAYEPAVIGLDLFRSLAIEPGSESLRQLIAQSNNLITVERILRPQIQPPSSAPRKRVGFSDILLDGDNHVRRSLLGSPNPDDLSNEQDYRFALAQRLAMTYLRPLRVSFGNGWRDPQTMRFGTTELPRLLPNSGSYVGLDAGGMQSLLNYRSGSMPFRFISRQALLAGDVDPDWLRGQIVILGMAVPSDPNTLRTGAIASLNPNPNRMYGVEFQAHATSQILSAVLDGRPLMRTWQDAWEYLWILGWGLLGIYLSRWIRTPTWSLVGLLSALLGVVGISTLLLWVGWWVPLIPAGLVLLGNGLSYTVFMQYDRLLRSRIDERRRTIEQTFNVIHNGPLQTLATILRRVQDQTLTQAELLQALANLNSEIRELGEHLKQGVLSQEESLYLRSGLKLDLNPPLHELLYEVYSTTLERDFPGFKTLKVKARSFDPLKDHTLSLEQKRELCRFLEESLCNVGKHAEGATRLSVTGEVNQGWYVLRILDNGPGLISTKEGEGTKQCLRLKHQLKGRFKRESIHPRGTLCELMWPVTPWLPWRYSNE</sequence>
<dbReference type="EMBL" id="WVIC01000042">
    <property type="protein sequence ID" value="NCJ08163.1"/>
    <property type="molecule type" value="Genomic_DNA"/>
</dbReference>
<dbReference type="Pfam" id="PF05226">
    <property type="entry name" value="CHASE2"/>
    <property type="match status" value="1"/>
</dbReference>
<feature type="domain" description="CHASE2" evidence="2">
    <location>
        <begin position="35"/>
        <end position="343"/>
    </location>
</feature>
<dbReference type="Proteomes" id="UP000607397">
    <property type="component" value="Unassembled WGS sequence"/>
</dbReference>
<feature type="transmembrane region" description="Helical" evidence="1">
    <location>
        <begin position="380"/>
        <end position="397"/>
    </location>
</feature>
<evidence type="ECO:0000313" key="4">
    <source>
        <dbReference type="Proteomes" id="UP000607397"/>
    </source>
</evidence>
<dbReference type="SUPFAM" id="SSF82866">
    <property type="entry name" value="Multidrug efflux transporter AcrB transmembrane domain"/>
    <property type="match status" value="1"/>
</dbReference>
<feature type="transmembrane region" description="Helical" evidence="1">
    <location>
        <begin position="12"/>
        <end position="31"/>
    </location>
</feature>
<feature type="transmembrane region" description="Helical" evidence="1">
    <location>
        <begin position="354"/>
        <end position="374"/>
    </location>
</feature>
<keyword evidence="1" id="KW-1133">Transmembrane helix</keyword>
<dbReference type="AlphaFoldDB" id="A0A8K2A0E0"/>
<evidence type="ECO:0000256" key="1">
    <source>
        <dbReference type="SAM" id="Phobius"/>
    </source>
</evidence>
<accession>A0A8K2A0E0</accession>